<dbReference type="InterPro" id="IPR057982">
    <property type="entry name" value="TPR_NAA35"/>
</dbReference>
<feature type="compositionally biased region" description="Pro residues" evidence="6">
    <location>
        <begin position="18"/>
        <end position="33"/>
    </location>
</feature>
<evidence type="ECO:0000256" key="6">
    <source>
        <dbReference type="SAM" id="MobiDB-lite"/>
    </source>
</evidence>
<feature type="compositionally biased region" description="Basic residues" evidence="6">
    <location>
        <begin position="576"/>
        <end position="588"/>
    </location>
</feature>
<evidence type="ECO:0000256" key="2">
    <source>
        <dbReference type="ARBA" id="ARBA00006289"/>
    </source>
</evidence>
<dbReference type="Proteomes" id="UP001642483">
    <property type="component" value="Unassembled WGS sequence"/>
</dbReference>
<gene>
    <name evidence="9" type="ORF">CVLEPA_LOCUS6153</name>
</gene>
<evidence type="ECO:0000259" key="8">
    <source>
        <dbReference type="Pfam" id="PF25789"/>
    </source>
</evidence>
<evidence type="ECO:0000256" key="3">
    <source>
        <dbReference type="ARBA" id="ARBA00013618"/>
    </source>
</evidence>
<organism evidence="9 10">
    <name type="scientific">Clavelina lepadiformis</name>
    <name type="common">Light-bulb sea squirt</name>
    <name type="synonym">Ascidia lepadiformis</name>
    <dbReference type="NCBI Taxonomy" id="159417"/>
    <lineage>
        <taxon>Eukaryota</taxon>
        <taxon>Metazoa</taxon>
        <taxon>Chordata</taxon>
        <taxon>Tunicata</taxon>
        <taxon>Ascidiacea</taxon>
        <taxon>Aplousobranchia</taxon>
        <taxon>Clavelinidae</taxon>
        <taxon>Clavelina</taxon>
    </lineage>
</organism>
<feature type="domain" description="NAA35-like N-terminal" evidence="7">
    <location>
        <begin position="57"/>
        <end position="200"/>
    </location>
</feature>
<keyword evidence="4" id="KW-0963">Cytoplasm</keyword>
<name>A0ABP0FAI4_CLALP</name>
<evidence type="ECO:0000313" key="10">
    <source>
        <dbReference type="Proteomes" id="UP001642483"/>
    </source>
</evidence>
<feature type="region of interest" description="Disordered" evidence="6">
    <location>
        <begin position="1"/>
        <end position="33"/>
    </location>
</feature>
<evidence type="ECO:0000259" key="7">
    <source>
        <dbReference type="Pfam" id="PF04112"/>
    </source>
</evidence>
<dbReference type="PANTHER" id="PTHR21373">
    <property type="entry name" value="GLUCOSE REPRESSIBLE PROTEIN MAK10"/>
    <property type="match status" value="1"/>
</dbReference>
<feature type="region of interest" description="Disordered" evidence="6">
    <location>
        <begin position="563"/>
        <end position="588"/>
    </location>
</feature>
<evidence type="ECO:0000256" key="4">
    <source>
        <dbReference type="ARBA" id="ARBA00022490"/>
    </source>
</evidence>
<dbReference type="InterPro" id="IPR007244">
    <property type="entry name" value="Naa35_N"/>
</dbReference>
<dbReference type="EMBL" id="CAWYQH010000035">
    <property type="protein sequence ID" value="CAK8676705.1"/>
    <property type="molecule type" value="Genomic_DNA"/>
</dbReference>
<sequence>MEFVSNSFDDDRSMPKETPSPSPVPHWEQPPDPPEITYNWVDITGKFMKACEGLDLGELVHEPNFGLFEAMSAIEMMDPKMDAGMIGKQTSRKVLSFQESMELNCIQLNNLDPSDLIIIMDACQACILSWLDGQSLAQTVFTCLYLHNPDVIEDRQLRAFCLGVLKLCDSIKDKIYKANVFEEEDFQTLTYGFKFAGNVTELRVIGMLKEVEDEVSRAIRNCKSKFRDHQNLESLNDELAQLQGVHARLKFLRLLLQIMISFGKKEVDVVQNSKKFVVQLAEQLKVIEKTKHFGTKPAVTLDDHEIVVGFEPLVNQRLLPPTFPRYTKLRSRDELASAYGDIVKRMLSIIEMTTLTTFQSVLEFMVTFAHSGPCVLTRSLAQITFIPENRRVFGSQLFTEVLKDSIRAFNCPPALSPRFPNLLNNAKAKECIDVFLTRASRTMMKLVQVYGHNYARQREKLASLLEDLAILQDDADRCDTDLHTLMQALDLGASANRSHLTSIGSWTLYHTLRAMIQYILSGFQLQLYSEHEFHYIYWYLAEVLLSWQITTLNRAENQLQRDEALAEQQQQSSKSRSNKKAKKNKKRPRLQNRELVLCQAMQMMAAGCFKVLLGFFMDGKMKSPDFVFDNEATRYEHRFAAFISVATPPLMPYKQFQEMTDVSQYYPPPTAQDLYLSSSKHFAQAKQMYETMIEPTSETQHLLRVAKTNLVVTKLLAGGHKQSSTTKPDFDFSAHTIFPIVRVT</sequence>
<accession>A0ABP0FAI4</accession>
<dbReference type="InterPro" id="IPR057983">
    <property type="entry name" value="NAA35-like_N"/>
</dbReference>
<comment type="caution">
    <text evidence="9">The sequence shown here is derived from an EMBL/GenBank/DDBJ whole genome shotgun (WGS) entry which is preliminary data.</text>
</comment>
<proteinExistence type="inferred from homology"/>
<keyword evidence="10" id="KW-1185">Reference proteome</keyword>
<evidence type="ECO:0000256" key="1">
    <source>
        <dbReference type="ARBA" id="ARBA00004496"/>
    </source>
</evidence>
<reference evidence="9 10" key="1">
    <citation type="submission" date="2024-02" db="EMBL/GenBank/DDBJ databases">
        <authorList>
            <person name="Daric V."/>
            <person name="Darras S."/>
        </authorList>
    </citation>
    <scope>NUCLEOTIDE SEQUENCE [LARGE SCALE GENOMIC DNA]</scope>
</reference>
<feature type="domain" description="NAA35-like TPR repeats" evidence="8">
    <location>
        <begin position="349"/>
        <end position="741"/>
    </location>
</feature>
<dbReference type="Pfam" id="PF04112">
    <property type="entry name" value="Mak10"/>
    <property type="match status" value="1"/>
</dbReference>
<dbReference type="Pfam" id="PF25789">
    <property type="entry name" value="TPR_NAA35"/>
    <property type="match status" value="1"/>
</dbReference>
<dbReference type="PANTHER" id="PTHR21373:SF0">
    <property type="entry name" value="N-ALPHA-ACETYLTRANSFERASE 35, NATC AUXILIARY SUBUNIT"/>
    <property type="match status" value="1"/>
</dbReference>
<protein>
    <recommendedName>
        <fullName evidence="3">N-alpha-acetyltransferase 35, NatC auxiliary subunit</fullName>
    </recommendedName>
    <alternativeName>
        <fullName evidence="5">Protein MAK10 homolog</fullName>
    </alternativeName>
</protein>
<evidence type="ECO:0000256" key="5">
    <source>
        <dbReference type="ARBA" id="ARBA00030494"/>
    </source>
</evidence>
<comment type="similarity">
    <text evidence="2">Belongs to the MAK10 family.</text>
</comment>
<comment type="subcellular location">
    <subcellularLocation>
        <location evidence="1">Cytoplasm</location>
    </subcellularLocation>
</comment>
<evidence type="ECO:0000313" key="9">
    <source>
        <dbReference type="EMBL" id="CAK8676705.1"/>
    </source>
</evidence>